<gene>
    <name evidence="5" type="ORF">GFC01_10240</name>
</gene>
<proteinExistence type="predicted"/>
<dbReference type="Gene3D" id="1.10.287.130">
    <property type="match status" value="1"/>
</dbReference>
<dbReference type="EMBL" id="WHYR01000025">
    <property type="protein sequence ID" value="MQL52633.1"/>
    <property type="molecule type" value="Genomic_DNA"/>
</dbReference>
<dbReference type="InterPro" id="IPR039506">
    <property type="entry name" value="SPOB_a"/>
</dbReference>
<evidence type="ECO:0000256" key="1">
    <source>
        <dbReference type="ARBA" id="ARBA00022553"/>
    </source>
</evidence>
<dbReference type="OrthoDB" id="1634477at2"/>
<dbReference type="GO" id="GO:0000155">
    <property type="term" value="F:phosphorelay sensor kinase activity"/>
    <property type="evidence" value="ECO:0007669"/>
    <property type="project" value="InterPro"/>
</dbReference>
<sequence length="210" mass="23231">MIIMNLQGFLRGGKLMELKALLEVIQVQRHDFMNHLQVISGLVQMNKPDRVRDYIREVSREIECLGKIIHLKVPEATAAFLVAHNEAAKEQIELAYRLQCNLAHCTIPGPEIGYALEEAFSRAIGYLASCGSPERRLEVHLQESQQRYTFRLVFSVPAGCAVVAAGDKMTGVHEKLAAYGGKAGLVMGQSEGEIFLVLPRRASELVQSGT</sequence>
<keyword evidence="1" id="KW-0597">Phosphoprotein</keyword>
<dbReference type="Pfam" id="PF14689">
    <property type="entry name" value="SPOB_a"/>
    <property type="match status" value="1"/>
</dbReference>
<evidence type="ECO:0000256" key="2">
    <source>
        <dbReference type="ARBA" id="ARBA00022679"/>
    </source>
</evidence>
<name>A0A6N7ISV0_9FIRM</name>
<evidence type="ECO:0000256" key="3">
    <source>
        <dbReference type="ARBA" id="ARBA00022777"/>
    </source>
</evidence>
<reference evidence="5 6" key="1">
    <citation type="submission" date="2019-10" db="EMBL/GenBank/DDBJ databases">
        <title>Comparative genomics of sulfur disproportionating microorganisms.</title>
        <authorList>
            <person name="Ward L.M."/>
            <person name="Bertran E."/>
            <person name="Johnston D."/>
        </authorList>
    </citation>
    <scope>NUCLEOTIDE SEQUENCE [LARGE SCALE GENOMIC DNA]</scope>
    <source>
        <strain evidence="5 6">DSM 14055</strain>
    </source>
</reference>
<dbReference type="Proteomes" id="UP000441717">
    <property type="component" value="Unassembled WGS sequence"/>
</dbReference>
<dbReference type="InterPro" id="IPR016120">
    <property type="entry name" value="Sig_transdc_His_kin_SpoOB"/>
</dbReference>
<keyword evidence="6" id="KW-1185">Reference proteome</keyword>
<keyword evidence="2" id="KW-0808">Transferase</keyword>
<accession>A0A6N7ISV0</accession>
<protein>
    <submittedName>
        <fullName evidence="5">Histidine kinase</fullName>
    </submittedName>
</protein>
<keyword evidence="3 5" id="KW-0418">Kinase</keyword>
<organism evidence="5 6">
    <name type="scientific">Desulfofundulus thermobenzoicus</name>
    <dbReference type="NCBI Taxonomy" id="29376"/>
    <lineage>
        <taxon>Bacteria</taxon>
        <taxon>Bacillati</taxon>
        <taxon>Bacillota</taxon>
        <taxon>Clostridia</taxon>
        <taxon>Eubacteriales</taxon>
        <taxon>Peptococcaceae</taxon>
        <taxon>Desulfofundulus</taxon>
    </lineage>
</organism>
<feature type="domain" description="SpoOB alpha-helical" evidence="4">
    <location>
        <begin position="13"/>
        <end position="69"/>
    </location>
</feature>
<dbReference type="AlphaFoldDB" id="A0A6N7ISV0"/>
<dbReference type="SUPFAM" id="SSF55890">
    <property type="entry name" value="Sporulation response regulatory protein Spo0B"/>
    <property type="match status" value="1"/>
</dbReference>
<evidence type="ECO:0000313" key="5">
    <source>
        <dbReference type="EMBL" id="MQL52633.1"/>
    </source>
</evidence>
<evidence type="ECO:0000259" key="4">
    <source>
        <dbReference type="Pfam" id="PF14689"/>
    </source>
</evidence>
<comment type="caution">
    <text evidence="5">The sequence shown here is derived from an EMBL/GenBank/DDBJ whole genome shotgun (WGS) entry which is preliminary data.</text>
</comment>
<evidence type="ECO:0000313" key="6">
    <source>
        <dbReference type="Proteomes" id="UP000441717"/>
    </source>
</evidence>